<comment type="similarity">
    <text evidence="1 2">Belongs to the UPF0178 family.</text>
</comment>
<dbReference type="HAMAP" id="MF_00489">
    <property type="entry name" value="UPF0178"/>
    <property type="match status" value="1"/>
</dbReference>
<dbReference type="AlphaFoldDB" id="A0A937FJC5"/>
<comment type="caution">
    <text evidence="3">The sequence shown here is derived from an EMBL/GenBank/DDBJ whole genome shotgun (WGS) entry which is preliminary data.</text>
</comment>
<dbReference type="Proteomes" id="UP000623681">
    <property type="component" value="Unassembled WGS sequence"/>
</dbReference>
<dbReference type="PANTHER" id="PTHR35146">
    <property type="entry name" value="UPF0178 PROTEIN YAII"/>
    <property type="match status" value="1"/>
</dbReference>
<dbReference type="RefSeq" id="WP_202768788.1">
    <property type="nucleotide sequence ID" value="NZ_JAESWA010000024.1"/>
</dbReference>
<evidence type="ECO:0000256" key="2">
    <source>
        <dbReference type="HAMAP-Rule" id="MF_00489"/>
    </source>
</evidence>
<dbReference type="InterPro" id="IPR003791">
    <property type="entry name" value="UPF0178"/>
</dbReference>
<dbReference type="Pfam" id="PF02639">
    <property type="entry name" value="DUF188"/>
    <property type="match status" value="1"/>
</dbReference>
<dbReference type="PANTHER" id="PTHR35146:SF1">
    <property type="entry name" value="UPF0178 PROTEIN YAII"/>
    <property type="match status" value="1"/>
</dbReference>
<organism evidence="3 4">
    <name type="scientific">Clostridium paridis</name>
    <dbReference type="NCBI Taxonomy" id="2803863"/>
    <lineage>
        <taxon>Bacteria</taxon>
        <taxon>Bacillati</taxon>
        <taxon>Bacillota</taxon>
        <taxon>Clostridia</taxon>
        <taxon>Eubacteriales</taxon>
        <taxon>Clostridiaceae</taxon>
        <taxon>Clostridium</taxon>
    </lineage>
</organism>
<gene>
    <name evidence="3" type="ORF">JK634_16255</name>
</gene>
<evidence type="ECO:0000256" key="1">
    <source>
        <dbReference type="ARBA" id="ARBA00008522"/>
    </source>
</evidence>
<dbReference type="NCBIfam" id="NF001095">
    <property type="entry name" value="PRK00124.1"/>
    <property type="match status" value="1"/>
</dbReference>
<evidence type="ECO:0000313" key="4">
    <source>
        <dbReference type="Proteomes" id="UP000623681"/>
    </source>
</evidence>
<name>A0A937FJC5_9CLOT</name>
<reference evidence="3" key="1">
    <citation type="submission" date="2021-01" db="EMBL/GenBank/DDBJ databases">
        <title>Genome public.</title>
        <authorList>
            <person name="Liu C."/>
            <person name="Sun Q."/>
        </authorList>
    </citation>
    <scope>NUCLEOTIDE SEQUENCE</scope>
    <source>
        <strain evidence="3">YIM B02565</strain>
    </source>
</reference>
<evidence type="ECO:0000313" key="3">
    <source>
        <dbReference type="EMBL" id="MBL4933348.1"/>
    </source>
</evidence>
<dbReference type="EMBL" id="JAESWA010000024">
    <property type="protein sequence ID" value="MBL4933348.1"/>
    <property type="molecule type" value="Genomic_DNA"/>
</dbReference>
<protein>
    <recommendedName>
        <fullName evidence="2">UPF0178 protein JK634_16255</fullName>
    </recommendedName>
</protein>
<sequence length="149" mass="16665">MRILVDADGCPGRSIIEKLAGEYNIPLFLYCDINHNITLSYGEVVVLDKGYQSVDMYIANKCVRGDLVITQDYGLASLILGKGGIPINPNGMLYTNENIDRLLFERHLSAKARRAGGKTANYRKRTSVDDEMLYKSIEKIIKNVMESST</sequence>
<keyword evidence="4" id="KW-1185">Reference proteome</keyword>
<proteinExistence type="inferred from homology"/>
<accession>A0A937FJC5</accession>